<dbReference type="RefSeq" id="WP_245203781.1">
    <property type="nucleotide sequence ID" value="NZ_JAGGKT010000007.1"/>
</dbReference>
<accession>A0ABS4GRC2</accession>
<feature type="domain" description="NERD" evidence="1">
    <location>
        <begin position="23"/>
        <end position="134"/>
    </location>
</feature>
<sequence>MRYLNARLDLAEKERFHYSILEKGYEGEVIFDKRAENLSEERFIINDLLLEVNNSHFQIDSLIISQGGIHLLDVKNFEGDYYLESDKFFSRATDREYKNPIIQLKRSETLFRQLLQYLKLYYVVEASVIFINPEFTLYQAPLDQPIILPTQVNRFLRDLNQKPSTLNDGHRRLAQTLISLHQTKNPFTKLPRYDYEELQKGMYCRSCGSFLLRKRNYDFVCGRCGESESLEPAILRHVEEYKLLFPEQKITTQTIFEWCKADLSMRTIIRILKKNYTRFGKSKNTYYK</sequence>
<comment type="caution">
    <text evidence="2">The sequence shown here is derived from an EMBL/GenBank/DDBJ whole genome shotgun (WGS) entry which is preliminary data.</text>
</comment>
<name>A0ABS4GRC2_9BACL</name>
<evidence type="ECO:0000313" key="3">
    <source>
        <dbReference type="Proteomes" id="UP001519343"/>
    </source>
</evidence>
<dbReference type="InterPro" id="IPR011528">
    <property type="entry name" value="NERD"/>
</dbReference>
<dbReference type="PROSITE" id="PS50965">
    <property type="entry name" value="NERD"/>
    <property type="match status" value="1"/>
</dbReference>
<evidence type="ECO:0000259" key="1">
    <source>
        <dbReference type="PROSITE" id="PS50965"/>
    </source>
</evidence>
<gene>
    <name evidence="2" type="ORF">J2Z37_002580</name>
</gene>
<dbReference type="Proteomes" id="UP001519343">
    <property type="component" value="Unassembled WGS sequence"/>
</dbReference>
<protein>
    <submittedName>
        <fullName evidence="2">RNA-binding Zn-ribbon protein involved in translation (DUF1610 family)</fullName>
    </submittedName>
</protein>
<dbReference type="EMBL" id="JAGGKT010000007">
    <property type="protein sequence ID" value="MBP1932572.1"/>
    <property type="molecule type" value="Genomic_DNA"/>
</dbReference>
<evidence type="ECO:0000313" key="2">
    <source>
        <dbReference type="EMBL" id="MBP1932572.1"/>
    </source>
</evidence>
<reference evidence="2 3" key="1">
    <citation type="submission" date="2021-03" db="EMBL/GenBank/DDBJ databases">
        <title>Genomic Encyclopedia of Type Strains, Phase IV (KMG-IV): sequencing the most valuable type-strain genomes for metagenomic binning, comparative biology and taxonomic classification.</title>
        <authorList>
            <person name="Goeker M."/>
        </authorList>
    </citation>
    <scope>NUCLEOTIDE SEQUENCE [LARGE SCALE GENOMIC DNA]</scope>
    <source>
        <strain evidence="2 3">DSM 24738</strain>
    </source>
</reference>
<dbReference type="Pfam" id="PF08378">
    <property type="entry name" value="NERD"/>
    <property type="match status" value="1"/>
</dbReference>
<organism evidence="2 3">
    <name type="scientific">Ammoniphilus resinae</name>
    <dbReference type="NCBI Taxonomy" id="861532"/>
    <lineage>
        <taxon>Bacteria</taxon>
        <taxon>Bacillati</taxon>
        <taxon>Bacillota</taxon>
        <taxon>Bacilli</taxon>
        <taxon>Bacillales</taxon>
        <taxon>Paenibacillaceae</taxon>
        <taxon>Aneurinibacillus group</taxon>
        <taxon>Ammoniphilus</taxon>
    </lineage>
</organism>
<proteinExistence type="predicted"/>
<keyword evidence="3" id="KW-1185">Reference proteome</keyword>